<dbReference type="Gene3D" id="3.10.450.50">
    <property type="match status" value="1"/>
</dbReference>
<protein>
    <submittedName>
        <fullName evidence="9">RNA polymerase subunit sigma-70</fullName>
    </submittedName>
</protein>
<reference evidence="9 10" key="1">
    <citation type="submission" date="2018-03" db="EMBL/GenBank/DDBJ databases">
        <title>Aquarubrobacter algicola gen. nov., sp. nov., a novel actinobacterium isolated from shallow eutrophic lake during the end of cyanobacterial harmful algal blooms.</title>
        <authorList>
            <person name="Chun S.J."/>
        </authorList>
    </citation>
    <scope>NUCLEOTIDE SEQUENCE [LARGE SCALE GENOMIC DNA]</scope>
    <source>
        <strain evidence="9 10">Seoho-28</strain>
    </source>
</reference>
<evidence type="ECO:0000256" key="3">
    <source>
        <dbReference type="ARBA" id="ARBA00023015"/>
    </source>
</evidence>
<sequence>MAALSSARQRTLLDAARRGDETAYGALVEAYRGELHAHCYRMLGSAHDAEDALQDTLLRAWRGLPRFEQRSSLRSWLYRIATNACLDVISGTGRRQLPTDFGPATDAHDGPGPPLTETAWIEPFPDQRVGLVDGRAAPAARYEQREAVELAFIAALQHLPASQRATLILCEVLGFSAKEAAETLETSVPAVNSALQRARRAVEEKLPAQSQQATLRTLDDEDLRRIVDGYVEAWERGDVDGIAAMLAHDAAITMPPMATWFRGEQLFVFLREWAFNGRVYGAEGRRRVRVVPARANGQLAFGTYSWDEGEGVHLPTVLQVLTLDADRRITEITGFVTPDVYPLFGLPRELP</sequence>
<dbReference type="InterPro" id="IPR036388">
    <property type="entry name" value="WH-like_DNA-bd_sf"/>
</dbReference>
<dbReference type="InterPro" id="IPR013324">
    <property type="entry name" value="RNA_pol_sigma_r3/r4-like"/>
</dbReference>
<dbReference type="Pfam" id="PF12680">
    <property type="entry name" value="SnoaL_2"/>
    <property type="match status" value="1"/>
</dbReference>
<dbReference type="Proteomes" id="UP000240739">
    <property type="component" value="Unassembled WGS sequence"/>
</dbReference>
<name>A0A2T4UBY4_9ACTN</name>
<dbReference type="Pfam" id="PF08281">
    <property type="entry name" value="Sigma70_r4_2"/>
    <property type="match status" value="1"/>
</dbReference>
<evidence type="ECO:0000259" key="7">
    <source>
        <dbReference type="Pfam" id="PF08281"/>
    </source>
</evidence>
<dbReference type="InterPro" id="IPR039425">
    <property type="entry name" value="RNA_pol_sigma-70-like"/>
</dbReference>
<dbReference type="Pfam" id="PF04542">
    <property type="entry name" value="Sigma70_r2"/>
    <property type="match status" value="1"/>
</dbReference>
<feature type="domain" description="RNA polymerase sigma factor 70 region 4 type 2" evidence="7">
    <location>
        <begin position="151"/>
        <end position="201"/>
    </location>
</feature>
<dbReference type="InterPro" id="IPR013325">
    <property type="entry name" value="RNA_pol_sigma_r2"/>
</dbReference>
<gene>
    <name evidence="9" type="ORF">C7Y72_22000</name>
</gene>
<evidence type="ECO:0000256" key="1">
    <source>
        <dbReference type="ARBA" id="ARBA00010641"/>
    </source>
</evidence>
<comment type="caution">
    <text evidence="9">The sequence shown here is derived from an EMBL/GenBank/DDBJ whole genome shotgun (WGS) entry which is preliminary data.</text>
</comment>
<dbReference type="SUPFAM" id="SSF54427">
    <property type="entry name" value="NTF2-like"/>
    <property type="match status" value="1"/>
</dbReference>
<dbReference type="InterPro" id="IPR007627">
    <property type="entry name" value="RNA_pol_sigma70_r2"/>
</dbReference>
<dbReference type="InterPro" id="IPR037401">
    <property type="entry name" value="SnoaL-like"/>
</dbReference>
<keyword evidence="3" id="KW-0805">Transcription regulation</keyword>
<keyword evidence="4" id="KW-0731">Sigma factor</keyword>
<proteinExistence type="inferred from homology"/>
<evidence type="ECO:0000256" key="4">
    <source>
        <dbReference type="ARBA" id="ARBA00023082"/>
    </source>
</evidence>
<keyword evidence="5" id="KW-0804">Transcription</keyword>
<dbReference type="NCBIfam" id="NF006089">
    <property type="entry name" value="PRK08241.1"/>
    <property type="match status" value="1"/>
</dbReference>
<dbReference type="SUPFAM" id="SSF88946">
    <property type="entry name" value="Sigma2 domain of RNA polymerase sigma factors"/>
    <property type="match status" value="1"/>
</dbReference>
<feature type="domain" description="SnoaL-like" evidence="8">
    <location>
        <begin position="227"/>
        <end position="332"/>
    </location>
</feature>
<evidence type="ECO:0000259" key="8">
    <source>
        <dbReference type="Pfam" id="PF12680"/>
    </source>
</evidence>
<comment type="subunit">
    <text evidence="2">Interacts transiently with the RNA polymerase catalytic core formed by RpoA, RpoB, RpoC and RpoZ (2 alpha, 1 beta, 1 beta' and 1 omega subunit) to form the RNA polymerase holoenzyme that can initiate transcription.</text>
</comment>
<dbReference type="PANTHER" id="PTHR43133:SF65">
    <property type="entry name" value="ECF RNA POLYMERASE SIGMA FACTOR SIGG"/>
    <property type="match status" value="1"/>
</dbReference>
<dbReference type="InterPro" id="IPR014305">
    <property type="entry name" value="RNA_pol_sigma-G_actinobac"/>
</dbReference>
<dbReference type="InterPro" id="IPR013249">
    <property type="entry name" value="RNA_pol_sigma70_r4_t2"/>
</dbReference>
<evidence type="ECO:0000256" key="2">
    <source>
        <dbReference type="ARBA" id="ARBA00011344"/>
    </source>
</evidence>
<evidence type="ECO:0000259" key="6">
    <source>
        <dbReference type="Pfam" id="PF04542"/>
    </source>
</evidence>
<comment type="similarity">
    <text evidence="1">Belongs to the sigma-70 factor family. ECF subfamily.</text>
</comment>
<feature type="domain" description="RNA polymerase sigma-70 region 2" evidence="6">
    <location>
        <begin position="27"/>
        <end position="94"/>
    </location>
</feature>
<evidence type="ECO:0000256" key="5">
    <source>
        <dbReference type="ARBA" id="ARBA00023163"/>
    </source>
</evidence>
<dbReference type="RefSeq" id="WP_107571351.1">
    <property type="nucleotide sequence ID" value="NZ_PYYB01000005.1"/>
</dbReference>
<dbReference type="Gene3D" id="1.10.1740.10">
    <property type="match status" value="1"/>
</dbReference>
<evidence type="ECO:0000313" key="10">
    <source>
        <dbReference type="Proteomes" id="UP000240739"/>
    </source>
</evidence>
<dbReference type="InterPro" id="IPR032710">
    <property type="entry name" value="NTF2-like_dom_sf"/>
</dbReference>
<accession>A0A2T4UBY4</accession>
<dbReference type="SUPFAM" id="SSF88659">
    <property type="entry name" value="Sigma3 and sigma4 domains of RNA polymerase sigma factors"/>
    <property type="match status" value="1"/>
</dbReference>
<dbReference type="GO" id="GO:0006352">
    <property type="term" value="P:DNA-templated transcription initiation"/>
    <property type="evidence" value="ECO:0007669"/>
    <property type="project" value="InterPro"/>
</dbReference>
<dbReference type="NCBIfam" id="TIGR02937">
    <property type="entry name" value="sigma70-ECF"/>
    <property type="match status" value="1"/>
</dbReference>
<dbReference type="GO" id="GO:0016987">
    <property type="term" value="F:sigma factor activity"/>
    <property type="evidence" value="ECO:0007669"/>
    <property type="project" value="UniProtKB-KW"/>
</dbReference>
<evidence type="ECO:0000313" key="9">
    <source>
        <dbReference type="EMBL" id="PTL54409.1"/>
    </source>
</evidence>
<keyword evidence="10" id="KW-1185">Reference proteome</keyword>
<dbReference type="OrthoDB" id="3806887at2"/>
<dbReference type="GO" id="GO:0003677">
    <property type="term" value="F:DNA binding"/>
    <property type="evidence" value="ECO:0007669"/>
    <property type="project" value="InterPro"/>
</dbReference>
<dbReference type="PANTHER" id="PTHR43133">
    <property type="entry name" value="RNA POLYMERASE ECF-TYPE SIGMA FACTO"/>
    <property type="match status" value="1"/>
</dbReference>
<organism evidence="9 10">
    <name type="scientific">Paraconexibacter algicola</name>
    <dbReference type="NCBI Taxonomy" id="2133960"/>
    <lineage>
        <taxon>Bacteria</taxon>
        <taxon>Bacillati</taxon>
        <taxon>Actinomycetota</taxon>
        <taxon>Thermoleophilia</taxon>
        <taxon>Solirubrobacterales</taxon>
        <taxon>Paraconexibacteraceae</taxon>
        <taxon>Paraconexibacter</taxon>
    </lineage>
</organism>
<dbReference type="AlphaFoldDB" id="A0A2T4UBY4"/>
<dbReference type="NCBIfam" id="TIGR02960">
    <property type="entry name" value="SigX5"/>
    <property type="match status" value="1"/>
</dbReference>
<dbReference type="InterPro" id="IPR014284">
    <property type="entry name" value="RNA_pol_sigma-70_dom"/>
</dbReference>
<dbReference type="EMBL" id="PYYB01000005">
    <property type="protein sequence ID" value="PTL54409.1"/>
    <property type="molecule type" value="Genomic_DNA"/>
</dbReference>
<dbReference type="Gene3D" id="1.10.10.10">
    <property type="entry name" value="Winged helix-like DNA-binding domain superfamily/Winged helix DNA-binding domain"/>
    <property type="match status" value="1"/>
</dbReference>